<accession>A0A0N0V5L0</accession>
<proteinExistence type="predicted"/>
<feature type="region of interest" description="Disordered" evidence="1">
    <location>
        <begin position="42"/>
        <end position="62"/>
    </location>
</feature>
<dbReference type="OrthoDB" id="10615397at2759"/>
<protein>
    <submittedName>
        <fullName evidence="3">Uncharacterized protein</fullName>
    </submittedName>
</protein>
<reference evidence="3 4" key="1">
    <citation type="submission" date="2015-04" db="EMBL/GenBank/DDBJ databases">
        <title>The draft genome sequence of Fusarium langsethiae, a T-2/HT-2 mycotoxin producer.</title>
        <authorList>
            <person name="Lysoe E."/>
            <person name="Divon H.H."/>
            <person name="Terzi V."/>
            <person name="Orru L."/>
            <person name="Lamontanara A."/>
            <person name="Kolseth A.-K."/>
            <person name="Frandsen R.J."/>
            <person name="Nielsen K."/>
            <person name="Thrane U."/>
        </authorList>
    </citation>
    <scope>NUCLEOTIDE SEQUENCE [LARGE SCALE GENOMIC DNA]</scope>
    <source>
        <strain evidence="3 4">Fl201059</strain>
    </source>
</reference>
<sequence length="211" mass="23319">MSLSKCDVGVIATCIPITCILAVMNISWLVYGYFHRKPAPTTSPDPDDIPLNPCPALSEPTPPPNAMLSNPAEPLCVIIGLCGSKGTIISWMANRGLGFGVNFDGSYSLVENPQPEDEDIDAAILLHDVDEREKMKWRNTRKPVAIEGKDPAPDKEWEMEGLLLNFTAPTVGIVAAVFEKRRQAEKRRQREAFWREKPGKISSITSSERSI</sequence>
<feature type="region of interest" description="Disordered" evidence="1">
    <location>
        <begin position="186"/>
        <end position="211"/>
    </location>
</feature>
<keyword evidence="4" id="KW-1185">Reference proteome</keyword>
<feature type="compositionally biased region" description="Polar residues" evidence="1">
    <location>
        <begin position="202"/>
        <end position="211"/>
    </location>
</feature>
<dbReference type="EMBL" id="JXCE01000412">
    <property type="protein sequence ID" value="KPA37455.1"/>
    <property type="molecule type" value="Genomic_DNA"/>
</dbReference>
<keyword evidence="2" id="KW-0472">Membrane</keyword>
<feature type="compositionally biased region" description="Basic and acidic residues" evidence="1">
    <location>
        <begin position="186"/>
        <end position="199"/>
    </location>
</feature>
<keyword evidence="2" id="KW-0812">Transmembrane</keyword>
<name>A0A0N0V5L0_FUSLA</name>
<dbReference type="AlphaFoldDB" id="A0A0N0V5L0"/>
<evidence type="ECO:0000313" key="3">
    <source>
        <dbReference type="EMBL" id="KPA37455.1"/>
    </source>
</evidence>
<dbReference type="Proteomes" id="UP000037904">
    <property type="component" value="Unassembled WGS sequence"/>
</dbReference>
<gene>
    <name evidence="3" type="ORF">FLAG1_09733</name>
</gene>
<keyword evidence="2" id="KW-1133">Transmembrane helix</keyword>
<evidence type="ECO:0000256" key="2">
    <source>
        <dbReference type="SAM" id="Phobius"/>
    </source>
</evidence>
<feature type="transmembrane region" description="Helical" evidence="2">
    <location>
        <begin position="12"/>
        <end position="34"/>
    </location>
</feature>
<organism evidence="3 4">
    <name type="scientific">Fusarium langsethiae</name>
    <dbReference type="NCBI Taxonomy" id="179993"/>
    <lineage>
        <taxon>Eukaryota</taxon>
        <taxon>Fungi</taxon>
        <taxon>Dikarya</taxon>
        <taxon>Ascomycota</taxon>
        <taxon>Pezizomycotina</taxon>
        <taxon>Sordariomycetes</taxon>
        <taxon>Hypocreomycetidae</taxon>
        <taxon>Hypocreales</taxon>
        <taxon>Nectriaceae</taxon>
        <taxon>Fusarium</taxon>
    </lineage>
</organism>
<comment type="caution">
    <text evidence="3">The sequence shown here is derived from an EMBL/GenBank/DDBJ whole genome shotgun (WGS) entry which is preliminary data.</text>
</comment>
<evidence type="ECO:0000313" key="4">
    <source>
        <dbReference type="Proteomes" id="UP000037904"/>
    </source>
</evidence>
<evidence type="ECO:0000256" key="1">
    <source>
        <dbReference type="SAM" id="MobiDB-lite"/>
    </source>
</evidence>